<proteinExistence type="predicted"/>
<reference evidence="2 3" key="1">
    <citation type="submission" date="2019-02" db="EMBL/GenBank/DDBJ databases">
        <title>Deep-cultivation of Planctomycetes and their phenomic and genomic characterization uncovers novel biology.</title>
        <authorList>
            <person name="Wiegand S."/>
            <person name="Jogler M."/>
            <person name="Boedeker C."/>
            <person name="Pinto D."/>
            <person name="Vollmers J."/>
            <person name="Rivas-Marin E."/>
            <person name="Kohn T."/>
            <person name="Peeters S.H."/>
            <person name="Heuer A."/>
            <person name="Rast P."/>
            <person name="Oberbeckmann S."/>
            <person name="Bunk B."/>
            <person name="Jeske O."/>
            <person name="Meyerdierks A."/>
            <person name="Storesund J.E."/>
            <person name="Kallscheuer N."/>
            <person name="Luecker S."/>
            <person name="Lage O.M."/>
            <person name="Pohl T."/>
            <person name="Merkel B.J."/>
            <person name="Hornburger P."/>
            <person name="Mueller R.-W."/>
            <person name="Bruemmer F."/>
            <person name="Labrenz M."/>
            <person name="Spormann A.M."/>
            <person name="Op Den Camp H."/>
            <person name="Overmann J."/>
            <person name="Amann R."/>
            <person name="Jetten M.S.M."/>
            <person name="Mascher T."/>
            <person name="Medema M.H."/>
            <person name="Devos D.P."/>
            <person name="Kaster A.-K."/>
            <person name="Ovreas L."/>
            <person name="Rohde M."/>
            <person name="Galperin M.Y."/>
            <person name="Jogler C."/>
        </authorList>
    </citation>
    <scope>NUCLEOTIDE SEQUENCE [LARGE SCALE GENOMIC DNA]</scope>
    <source>
        <strain evidence="2 3">Poly41</strain>
    </source>
</reference>
<protein>
    <recommendedName>
        <fullName evidence="4">THAP4-like heme-binding beta-barrel domain-containing protein</fullName>
    </recommendedName>
</protein>
<evidence type="ECO:0000256" key="1">
    <source>
        <dbReference type="SAM" id="SignalP"/>
    </source>
</evidence>
<dbReference type="EMBL" id="SJPV01000003">
    <property type="protein sequence ID" value="TWU39367.1"/>
    <property type="molecule type" value="Genomic_DNA"/>
</dbReference>
<evidence type="ECO:0000313" key="3">
    <source>
        <dbReference type="Proteomes" id="UP000319143"/>
    </source>
</evidence>
<comment type="caution">
    <text evidence="2">The sequence shown here is derived from an EMBL/GenBank/DDBJ whole genome shotgun (WGS) entry which is preliminary data.</text>
</comment>
<dbReference type="RefSeq" id="WP_146526148.1">
    <property type="nucleotide sequence ID" value="NZ_SJPV01000003.1"/>
</dbReference>
<feature type="chain" id="PRO_5023068049" description="THAP4-like heme-binding beta-barrel domain-containing protein" evidence="1">
    <location>
        <begin position="21"/>
        <end position="208"/>
    </location>
</feature>
<keyword evidence="1" id="KW-0732">Signal</keyword>
<keyword evidence="3" id="KW-1185">Reference proteome</keyword>
<name>A0A5C6DTY5_9BACT</name>
<sequence precursor="true">MSFLATRVLFFGFVLCSAMSLCDGADPKLDPHLEPLAWMIGDWNPVNASDSLLPSGYVIWKVNPMKIGVAESGKAIAIDYEYKYTMQQLPLPFHTYTPTVHVLLCWDEESGMITATVRVGGVTQFKSRKSKSYSGIRANNLTLYHLEAKDPGSWTAIIPDTDNEFPHAIRRMGEGDLRIRFEQVDYLDAEFSRSPNEGELKALDVDIF</sequence>
<evidence type="ECO:0008006" key="4">
    <source>
        <dbReference type="Google" id="ProtNLM"/>
    </source>
</evidence>
<gene>
    <name evidence="2" type="ORF">Poly41_21910</name>
</gene>
<accession>A0A5C6DTY5</accession>
<evidence type="ECO:0000313" key="2">
    <source>
        <dbReference type="EMBL" id="TWU39367.1"/>
    </source>
</evidence>
<dbReference type="AlphaFoldDB" id="A0A5C6DTY5"/>
<organism evidence="2 3">
    <name type="scientific">Novipirellula artificiosorum</name>
    <dbReference type="NCBI Taxonomy" id="2528016"/>
    <lineage>
        <taxon>Bacteria</taxon>
        <taxon>Pseudomonadati</taxon>
        <taxon>Planctomycetota</taxon>
        <taxon>Planctomycetia</taxon>
        <taxon>Pirellulales</taxon>
        <taxon>Pirellulaceae</taxon>
        <taxon>Novipirellula</taxon>
    </lineage>
</organism>
<feature type="signal peptide" evidence="1">
    <location>
        <begin position="1"/>
        <end position="20"/>
    </location>
</feature>
<dbReference type="Proteomes" id="UP000319143">
    <property type="component" value="Unassembled WGS sequence"/>
</dbReference>